<comment type="caution">
    <text evidence="2">The sequence shown here is derived from an EMBL/GenBank/DDBJ whole genome shotgun (WGS) entry which is preliminary data.</text>
</comment>
<dbReference type="AlphaFoldDB" id="K5BIC1"/>
<evidence type="ECO:0000313" key="3">
    <source>
        <dbReference type="Proteomes" id="UP000006265"/>
    </source>
</evidence>
<organism evidence="2 3">
    <name type="scientific">Mycolicibacterium hassiacum (strain DSM 44199 / CIP 105218 / JCM 12690 / 3849)</name>
    <name type="common">Mycobacterium hassiacum</name>
    <dbReference type="NCBI Taxonomy" id="1122247"/>
    <lineage>
        <taxon>Bacteria</taxon>
        <taxon>Bacillati</taxon>
        <taxon>Actinomycetota</taxon>
        <taxon>Actinomycetes</taxon>
        <taxon>Mycobacteriales</taxon>
        <taxon>Mycobacteriaceae</taxon>
        <taxon>Mycolicibacterium</taxon>
    </lineage>
</organism>
<keyword evidence="3" id="KW-1185">Reference proteome</keyword>
<accession>K5BIC1</accession>
<sequence>MQFTFGHDASPASAALSRRIESSPRGAHGRAVGSERRPRVVFTRSLSTTAPSTPMTSQRARRPARRPWFESP</sequence>
<name>K5BIC1_MYCHD</name>
<evidence type="ECO:0000313" key="2">
    <source>
        <dbReference type="EMBL" id="EKF21104.1"/>
    </source>
</evidence>
<gene>
    <name evidence="2" type="ORF">C731_4961</name>
</gene>
<dbReference type="Proteomes" id="UP000006265">
    <property type="component" value="Unassembled WGS sequence"/>
</dbReference>
<feature type="compositionally biased region" description="Polar residues" evidence="1">
    <location>
        <begin position="44"/>
        <end position="58"/>
    </location>
</feature>
<reference evidence="2 3" key="1">
    <citation type="journal article" date="2012" name="J. Bacteriol.">
        <title>Genome sequence of Mycobacterium hassiacum DSM 44199, a rare source of heat-stable mycobacterial proteins.</title>
        <authorList>
            <person name="Tiago I."/>
            <person name="Maranha A."/>
            <person name="Mendes V."/>
            <person name="Alarico S."/>
            <person name="Moynihan P.J."/>
            <person name="Clarke A.J."/>
            <person name="Macedo-Ribeiro S."/>
            <person name="Pereira P.J."/>
            <person name="Empadinhas N."/>
        </authorList>
    </citation>
    <scope>NUCLEOTIDE SEQUENCE [LARGE SCALE GENOMIC DNA]</scope>
    <source>
        <strain evidence="3">DSM 44199 / CIP 105218 / JCM 12690 / 3849</strain>
    </source>
</reference>
<dbReference type="EMBL" id="AMRA01000160">
    <property type="protein sequence ID" value="EKF21104.1"/>
    <property type="molecule type" value="Genomic_DNA"/>
</dbReference>
<proteinExistence type="predicted"/>
<feature type="region of interest" description="Disordered" evidence="1">
    <location>
        <begin position="1"/>
        <end position="72"/>
    </location>
</feature>
<protein>
    <submittedName>
        <fullName evidence="2">Uncharacterized protein</fullName>
    </submittedName>
</protein>
<evidence type="ECO:0000256" key="1">
    <source>
        <dbReference type="SAM" id="MobiDB-lite"/>
    </source>
</evidence>